<keyword evidence="2" id="KW-1185">Reference proteome</keyword>
<accession>W9WLV4</accession>
<organism evidence="1 2">
    <name type="scientific">Cladophialophora psammophila CBS 110553</name>
    <dbReference type="NCBI Taxonomy" id="1182543"/>
    <lineage>
        <taxon>Eukaryota</taxon>
        <taxon>Fungi</taxon>
        <taxon>Dikarya</taxon>
        <taxon>Ascomycota</taxon>
        <taxon>Pezizomycotina</taxon>
        <taxon>Eurotiomycetes</taxon>
        <taxon>Chaetothyriomycetidae</taxon>
        <taxon>Chaetothyriales</taxon>
        <taxon>Herpotrichiellaceae</taxon>
        <taxon>Cladophialophora</taxon>
    </lineage>
</organism>
<dbReference type="EMBL" id="AMGX01000032">
    <property type="protein sequence ID" value="EXJ59414.1"/>
    <property type="molecule type" value="Genomic_DNA"/>
</dbReference>
<dbReference type="RefSeq" id="XP_007751054.1">
    <property type="nucleotide sequence ID" value="XM_007752864.1"/>
</dbReference>
<evidence type="ECO:0000313" key="2">
    <source>
        <dbReference type="Proteomes" id="UP000019471"/>
    </source>
</evidence>
<gene>
    <name evidence="1" type="ORF">A1O5_12295</name>
</gene>
<dbReference type="SUPFAM" id="SSF54427">
    <property type="entry name" value="NTF2-like"/>
    <property type="match status" value="1"/>
</dbReference>
<evidence type="ECO:0000313" key="1">
    <source>
        <dbReference type="EMBL" id="EXJ59414.1"/>
    </source>
</evidence>
<protein>
    <recommendedName>
        <fullName evidence="3">SnoaL-like domain-containing protein</fullName>
    </recommendedName>
</protein>
<sequence length="146" mass="16286">MADGATIWGDNVLDPVRAWVVNFFSAADTRGEQAAQQFADCFSEDAHQEGMGAPLNGREEIRKSRLGAWDSVETRKHVLHKVYSLDSTSRDILILGKLESMLKNGKSFEMEFAAQAIFEDATSSSLKCKNYKIWADKRIALEAAKQ</sequence>
<dbReference type="Proteomes" id="UP000019471">
    <property type="component" value="Unassembled WGS sequence"/>
</dbReference>
<reference evidence="1 2" key="1">
    <citation type="submission" date="2013-03" db="EMBL/GenBank/DDBJ databases">
        <title>The Genome Sequence of Cladophialophora psammophila CBS 110553.</title>
        <authorList>
            <consortium name="The Broad Institute Genomics Platform"/>
            <person name="Cuomo C."/>
            <person name="de Hoog S."/>
            <person name="Gorbushina A."/>
            <person name="Walker B."/>
            <person name="Young S.K."/>
            <person name="Zeng Q."/>
            <person name="Gargeya S."/>
            <person name="Fitzgerald M."/>
            <person name="Haas B."/>
            <person name="Abouelleil A."/>
            <person name="Allen A.W."/>
            <person name="Alvarado L."/>
            <person name="Arachchi H.M."/>
            <person name="Berlin A.M."/>
            <person name="Chapman S.B."/>
            <person name="Gainer-Dewar J."/>
            <person name="Goldberg J."/>
            <person name="Griggs A."/>
            <person name="Gujja S."/>
            <person name="Hansen M."/>
            <person name="Howarth C."/>
            <person name="Imamovic A."/>
            <person name="Ireland A."/>
            <person name="Larimer J."/>
            <person name="McCowan C."/>
            <person name="Murphy C."/>
            <person name="Pearson M."/>
            <person name="Poon T.W."/>
            <person name="Priest M."/>
            <person name="Roberts A."/>
            <person name="Saif S."/>
            <person name="Shea T."/>
            <person name="Sisk P."/>
            <person name="Sykes S."/>
            <person name="Wortman J."/>
            <person name="Nusbaum C."/>
            <person name="Birren B."/>
        </authorList>
    </citation>
    <scope>NUCLEOTIDE SEQUENCE [LARGE SCALE GENOMIC DNA]</scope>
    <source>
        <strain evidence="1 2">CBS 110553</strain>
    </source>
</reference>
<dbReference type="Gene3D" id="3.10.450.50">
    <property type="match status" value="1"/>
</dbReference>
<dbReference type="InterPro" id="IPR032710">
    <property type="entry name" value="NTF2-like_dom_sf"/>
</dbReference>
<dbReference type="AlphaFoldDB" id="W9WLV4"/>
<proteinExistence type="predicted"/>
<name>W9WLV4_9EURO</name>
<dbReference type="GeneID" id="19196981"/>
<comment type="caution">
    <text evidence="1">The sequence shown here is derived from an EMBL/GenBank/DDBJ whole genome shotgun (WGS) entry which is preliminary data.</text>
</comment>
<evidence type="ECO:0008006" key="3">
    <source>
        <dbReference type="Google" id="ProtNLM"/>
    </source>
</evidence>
<dbReference type="HOGENOM" id="CLU_107714_1_0_1"/>
<dbReference type="OrthoDB" id="3468019at2759"/>